<dbReference type="OrthoDB" id="9806869at2"/>
<dbReference type="RefSeq" id="WP_004785401.1">
    <property type="nucleotide sequence ID" value="NZ_SORO01000004.1"/>
</dbReference>
<evidence type="ECO:0000313" key="1">
    <source>
        <dbReference type="EMBL" id="TDY67165.1"/>
    </source>
</evidence>
<name>A0A4R8MML3_LEPME</name>
<gene>
    <name evidence="1" type="ORF">CLV96_3586</name>
</gene>
<reference evidence="1 2" key="1">
    <citation type="submission" date="2019-03" db="EMBL/GenBank/DDBJ databases">
        <title>Genomic Encyclopedia of Archaeal and Bacterial Type Strains, Phase II (KMG-II): from individual species to whole genera.</title>
        <authorList>
            <person name="Goeker M."/>
        </authorList>
    </citation>
    <scope>NUCLEOTIDE SEQUENCE [LARGE SCALE GENOMIC DNA]</scope>
    <source>
        <strain evidence="1 2">DSM 21537</strain>
    </source>
</reference>
<sequence>MEGELIYEEESFKIRGAFFQVYKEMGSGFLESVYQECLEMELKKIQIPFQSQPELQLQYKGEKLLRKFVPDLIAFDKIIIEIKAVKNLAPEHRAKLINYLKASNLKLGFLVNFGHYPQVEIERVVT</sequence>
<evidence type="ECO:0000313" key="2">
    <source>
        <dbReference type="Proteomes" id="UP000294684"/>
    </source>
</evidence>
<dbReference type="EMBL" id="SORO01000004">
    <property type="protein sequence ID" value="TDY67165.1"/>
    <property type="molecule type" value="Genomic_DNA"/>
</dbReference>
<keyword evidence="2" id="KW-1185">Reference proteome</keyword>
<dbReference type="NCBIfam" id="TIGR04256">
    <property type="entry name" value="GxxExxY"/>
    <property type="match status" value="1"/>
</dbReference>
<dbReference type="InterPro" id="IPR026350">
    <property type="entry name" value="GxxExxY"/>
</dbReference>
<dbReference type="AlphaFoldDB" id="A0A4R8MML3"/>
<protein>
    <submittedName>
        <fullName evidence="1">GxxExxY protein</fullName>
    </submittedName>
</protein>
<dbReference type="GeneID" id="79828848"/>
<proteinExistence type="predicted"/>
<accession>A0A4R8MML3</accession>
<dbReference type="STRING" id="1193051.LEP1GSC017_1124"/>
<organism evidence="1 2">
    <name type="scientific">Leptospira meyeri</name>
    <dbReference type="NCBI Taxonomy" id="29508"/>
    <lineage>
        <taxon>Bacteria</taxon>
        <taxon>Pseudomonadati</taxon>
        <taxon>Spirochaetota</taxon>
        <taxon>Spirochaetia</taxon>
        <taxon>Leptospirales</taxon>
        <taxon>Leptospiraceae</taxon>
        <taxon>Leptospira</taxon>
    </lineage>
</organism>
<dbReference type="Pfam" id="PF13366">
    <property type="entry name" value="PDDEXK_3"/>
    <property type="match status" value="1"/>
</dbReference>
<dbReference type="Proteomes" id="UP000294684">
    <property type="component" value="Unassembled WGS sequence"/>
</dbReference>
<comment type="caution">
    <text evidence="1">The sequence shown here is derived from an EMBL/GenBank/DDBJ whole genome shotgun (WGS) entry which is preliminary data.</text>
</comment>